<dbReference type="RefSeq" id="WP_340520779.1">
    <property type="nucleotide sequence ID" value="NZ_JBBLXS010000216.1"/>
</dbReference>
<protein>
    <submittedName>
        <fullName evidence="3">DUF4342 domain-containing protein</fullName>
    </submittedName>
</protein>
<keyword evidence="1" id="KW-0812">Transmembrane</keyword>
<dbReference type="Pfam" id="PF14242">
    <property type="entry name" value="DUF4342"/>
    <property type="match status" value="1"/>
</dbReference>
<reference evidence="3 4" key="1">
    <citation type="journal article" date="2020" name="Harmful Algae">
        <title>Molecular and morphological characterization of a novel dihydroanatoxin-a producing Microcoleus species (cyanobacteria) from the Russian River, California, USA.</title>
        <authorList>
            <person name="Conklin K.Y."/>
            <person name="Stancheva R."/>
            <person name="Otten T.G."/>
            <person name="Fadness R."/>
            <person name="Boyer G.L."/>
            <person name="Read B."/>
            <person name="Zhang X."/>
            <person name="Sheath R.G."/>
        </authorList>
    </citation>
    <scope>NUCLEOTIDE SEQUENCE [LARGE SCALE GENOMIC DNA]</scope>
    <source>
        <strain evidence="3 4">PTRS2</strain>
    </source>
</reference>
<evidence type="ECO:0000259" key="2">
    <source>
        <dbReference type="Pfam" id="PF14242"/>
    </source>
</evidence>
<accession>A0ABU8YPU6</accession>
<comment type="caution">
    <text evidence="3">The sequence shown here is derived from an EMBL/GenBank/DDBJ whole genome shotgun (WGS) entry which is preliminary data.</text>
</comment>
<name>A0ABU8YPU6_9CYAN</name>
<keyword evidence="1" id="KW-1133">Transmembrane helix</keyword>
<evidence type="ECO:0000256" key="1">
    <source>
        <dbReference type="SAM" id="Phobius"/>
    </source>
</evidence>
<dbReference type="InterPro" id="IPR025642">
    <property type="entry name" value="DUF4342"/>
</dbReference>
<evidence type="ECO:0000313" key="4">
    <source>
        <dbReference type="Proteomes" id="UP001384579"/>
    </source>
</evidence>
<sequence>MDTYTDREQEPVGEREIDSIPVGTKVSPQKVSGVEVPPLETPAYTQQKVTVEELKINGDDLVAKVKELIHEGNIRRIIIKNEEGRILIEVPLTVGVVGGVIGAALFPVIAAVGAIGALVAHMTIIIEKNETT</sequence>
<keyword evidence="1" id="KW-0472">Membrane</keyword>
<dbReference type="EMBL" id="JBBLXS010000216">
    <property type="protein sequence ID" value="MEK0186444.1"/>
    <property type="molecule type" value="Genomic_DNA"/>
</dbReference>
<proteinExistence type="predicted"/>
<feature type="transmembrane region" description="Helical" evidence="1">
    <location>
        <begin position="100"/>
        <end position="126"/>
    </location>
</feature>
<gene>
    <name evidence="3" type="ORF">WMG39_16535</name>
</gene>
<keyword evidence="4" id="KW-1185">Reference proteome</keyword>
<organism evidence="3 4">
    <name type="scientific">Microcoleus anatoxicus PTRS2</name>
    <dbReference type="NCBI Taxonomy" id="2705321"/>
    <lineage>
        <taxon>Bacteria</taxon>
        <taxon>Bacillati</taxon>
        <taxon>Cyanobacteriota</taxon>
        <taxon>Cyanophyceae</taxon>
        <taxon>Oscillatoriophycideae</taxon>
        <taxon>Oscillatoriales</taxon>
        <taxon>Microcoleaceae</taxon>
        <taxon>Microcoleus</taxon>
        <taxon>Microcoleus anatoxicus</taxon>
    </lineage>
</organism>
<evidence type="ECO:0000313" key="3">
    <source>
        <dbReference type="EMBL" id="MEK0186444.1"/>
    </source>
</evidence>
<feature type="domain" description="DUF4342" evidence="2">
    <location>
        <begin position="48"/>
        <end position="128"/>
    </location>
</feature>
<dbReference type="Proteomes" id="UP001384579">
    <property type="component" value="Unassembled WGS sequence"/>
</dbReference>